<dbReference type="HOGENOM" id="CLU_2333126_0_0_1"/>
<feature type="compositionally biased region" description="Polar residues" evidence="1">
    <location>
        <begin position="84"/>
        <end position="98"/>
    </location>
</feature>
<evidence type="ECO:0000313" key="2">
    <source>
        <dbReference type="EMBL" id="KFH45798.1"/>
    </source>
</evidence>
<evidence type="ECO:0000313" key="3">
    <source>
        <dbReference type="Proteomes" id="UP000029964"/>
    </source>
</evidence>
<proteinExistence type="predicted"/>
<dbReference type="EMBL" id="JPKY01000027">
    <property type="protein sequence ID" value="KFH45798.1"/>
    <property type="molecule type" value="Genomic_DNA"/>
</dbReference>
<accession>A0A086T8W6</accession>
<feature type="region of interest" description="Disordered" evidence="1">
    <location>
        <begin position="70"/>
        <end position="98"/>
    </location>
</feature>
<sequence length="98" mass="10365">MLGVDDTRFEDSDGAMRICQGLQSPGGGKRDGRERNEVSGRAERAVHNLDSTQFTMDGRSWSTVDAATAAGSSRAPVQWGGVTVGTSHGKSTGQLQRV</sequence>
<feature type="compositionally biased region" description="Basic and acidic residues" evidence="1">
    <location>
        <begin position="28"/>
        <end position="40"/>
    </location>
</feature>
<name>A0A086T8W6_HAPC1</name>
<organism evidence="2 3">
    <name type="scientific">Hapsidospora chrysogenum (strain ATCC 11550 / CBS 779.69 / DSM 880 / IAM 14645 / JCM 23072 / IMI 49137)</name>
    <name type="common">Acremonium chrysogenum</name>
    <dbReference type="NCBI Taxonomy" id="857340"/>
    <lineage>
        <taxon>Eukaryota</taxon>
        <taxon>Fungi</taxon>
        <taxon>Dikarya</taxon>
        <taxon>Ascomycota</taxon>
        <taxon>Pezizomycotina</taxon>
        <taxon>Sordariomycetes</taxon>
        <taxon>Hypocreomycetidae</taxon>
        <taxon>Hypocreales</taxon>
        <taxon>Bionectriaceae</taxon>
        <taxon>Hapsidospora</taxon>
    </lineage>
</organism>
<dbReference type="Proteomes" id="UP000029964">
    <property type="component" value="Unassembled WGS sequence"/>
</dbReference>
<feature type="region of interest" description="Disordered" evidence="1">
    <location>
        <begin position="1"/>
        <end position="40"/>
    </location>
</feature>
<reference evidence="3" key="1">
    <citation type="journal article" date="2014" name="Genome Announc.">
        <title>Genome sequence and annotation of Acremonium chrysogenum, producer of the beta-lactam antibiotic cephalosporin C.</title>
        <authorList>
            <person name="Terfehr D."/>
            <person name="Dahlmann T.A."/>
            <person name="Specht T."/>
            <person name="Zadra I."/>
            <person name="Kuernsteiner H."/>
            <person name="Kueck U."/>
        </authorList>
    </citation>
    <scope>NUCLEOTIDE SEQUENCE [LARGE SCALE GENOMIC DNA]</scope>
    <source>
        <strain evidence="3">ATCC 11550 / CBS 779.69 / DSM 880 / IAM 14645 / JCM 23072 / IMI 49137</strain>
    </source>
</reference>
<dbReference type="AlphaFoldDB" id="A0A086T8W6"/>
<evidence type="ECO:0000256" key="1">
    <source>
        <dbReference type="SAM" id="MobiDB-lite"/>
    </source>
</evidence>
<keyword evidence="3" id="KW-1185">Reference proteome</keyword>
<protein>
    <submittedName>
        <fullName evidence="2">Uncharacterized protein</fullName>
    </submittedName>
</protein>
<feature type="compositionally biased region" description="Basic and acidic residues" evidence="1">
    <location>
        <begin position="1"/>
        <end position="11"/>
    </location>
</feature>
<comment type="caution">
    <text evidence="2">The sequence shown here is derived from an EMBL/GenBank/DDBJ whole genome shotgun (WGS) entry which is preliminary data.</text>
</comment>
<gene>
    <name evidence="2" type="ORF">ACRE_033600</name>
</gene>